<sequence length="236" mass="28689">MNDIYKITYISLINRYIDENSYINILKKLVLKGFKSYEIENYSRLVMYLYDKKFNDAFNISILLYMKDLKYMELLKVAKMFEDIGHIFSYKKESMIDRIKKINVLVNDKIKLLKSFVLTDTVCPNDIKVMNNWIYFTRKEILDRLTLIVEKYITIEQLQFMNIKILHITDIYKMDTHSLTNYYTYFIKHLIDKLNEFIDICKLYIDIEVNYIECCNNINMCLRTVLYLENYEIKIR</sequence>
<protein>
    <submittedName>
        <fullName evidence="1">Uncharacterized protein</fullName>
    </submittedName>
</protein>
<evidence type="ECO:0000313" key="1">
    <source>
        <dbReference type="EMBL" id="QHS90306.1"/>
    </source>
</evidence>
<dbReference type="AlphaFoldDB" id="A0A6C0BDV9"/>
<organism evidence="1">
    <name type="scientific">viral metagenome</name>
    <dbReference type="NCBI Taxonomy" id="1070528"/>
    <lineage>
        <taxon>unclassified sequences</taxon>
        <taxon>metagenomes</taxon>
        <taxon>organismal metagenomes</taxon>
    </lineage>
</organism>
<reference evidence="1" key="1">
    <citation type="journal article" date="2020" name="Nature">
        <title>Giant virus diversity and host interactions through global metagenomics.</title>
        <authorList>
            <person name="Schulz F."/>
            <person name="Roux S."/>
            <person name="Paez-Espino D."/>
            <person name="Jungbluth S."/>
            <person name="Walsh D.A."/>
            <person name="Denef V.J."/>
            <person name="McMahon K.D."/>
            <person name="Konstantinidis K.T."/>
            <person name="Eloe-Fadrosh E.A."/>
            <person name="Kyrpides N.C."/>
            <person name="Woyke T."/>
        </authorList>
    </citation>
    <scope>NUCLEOTIDE SEQUENCE</scope>
    <source>
        <strain evidence="1">GVMAG-M-3300010160-60</strain>
    </source>
</reference>
<accession>A0A6C0BDV9</accession>
<dbReference type="EMBL" id="MN739132">
    <property type="protein sequence ID" value="QHS90306.1"/>
    <property type="molecule type" value="Genomic_DNA"/>
</dbReference>
<name>A0A6C0BDV9_9ZZZZ</name>
<proteinExistence type="predicted"/>